<keyword evidence="4" id="KW-0456">Lyase</keyword>
<dbReference type="Proteomes" id="UP000030764">
    <property type="component" value="Unassembled WGS sequence"/>
</dbReference>
<name>A0A085NJQ5_9BILA</name>
<dbReference type="GO" id="GO:0004139">
    <property type="term" value="F:deoxyribose-phosphate aldolase activity"/>
    <property type="evidence" value="ECO:0007669"/>
    <property type="project" value="UniProtKB-EC"/>
</dbReference>
<dbReference type="EMBL" id="KL363292">
    <property type="protein sequence ID" value="KFD48491.1"/>
    <property type="molecule type" value="Genomic_DNA"/>
</dbReference>
<dbReference type="Proteomes" id="UP000030758">
    <property type="component" value="Unassembled WGS sequence"/>
</dbReference>
<dbReference type="EMBL" id="KL367493">
    <property type="protein sequence ID" value="KFD69701.1"/>
    <property type="molecule type" value="Genomic_DNA"/>
</dbReference>
<dbReference type="GO" id="GO:0005737">
    <property type="term" value="C:cytoplasm"/>
    <property type="evidence" value="ECO:0007669"/>
    <property type="project" value="InterPro"/>
</dbReference>
<dbReference type="SUPFAM" id="SSF51569">
    <property type="entry name" value="Aldolase"/>
    <property type="match status" value="1"/>
</dbReference>
<dbReference type="PANTHER" id="PTHR10889">
    <property type="entry name" value="DEOXYRIBOSE-PHOSPHATE ALDOLASE"/>
    <property type="match status" value="1"/>
</dbReference>
<sequence>MDAAFQPLSFERSEVGEVPDMFENIIEEAWETAKKEIKLLDNENRVDAILRLMKTLELPLLHSTCTGLETKFALDAAIRPLPNLYTEKVDLKTTCGGICLYPGQLEDCISYKEDRHPSTAVKISCVAGGFPDGQTRREVAWKEANLISLLDANETDVLCNRKYVVQKDWKALYIQLIEFKALLSAEIRMKAILVIKDMKSLSDMYRSCMVAMFSGSDFICLWTGEFSASMDYRHVYAACTAIEEFSRVTGRKVGLKIYASITVDDALTYVQFVKGILGDSWTSANYLRISSYMLFSQVWKSLFLLRAQNPNASNTKPSINTSD</sequence>
<dbReference type="GO" id="GO:0009264">
    <property type="term" value="P:deoxyribonucleotide catabolic process"/>
    <property type="evidence" value="ECO:0007669"/>
    <property type="project" value="InterPro"/>
</dbReference>
<gene>
    <name evidence="9" type="ORF">M513_10625</name>
    <name evidence="10" type="ORF">M514_10625</name>
</gene>
<dbReference type="OrthoDB" id="70823at2759"/>
<keyword evidence="5" id="KW-0704">Schiff base</keyword>
<dbReference type="SMART" id="SM01133">
    <property type="entry name" value="DeoC"/>
    <property type="match status" value="1"/>
</dbReference>
<keyword evidence="11" id="KW-1185">Reference proteome</keyword>
<evidence type="ECO:0000256" key="6">
    <source>
        <dbReference type="ARBA" id="ARBA00031814"/>
    </source>
</evidence>
<dbReference type="Gene3D" id="3.20.20.70">
    <property type="entry name" value="Aldolase class I"/>
    <property type="match status" value="1"/>
</dbReference>
<dbReference type="InterPro" id="IPR011343">
    <property type="entry name" value="DeoC"/>
</dbReference>
<evidence type="ECO:0000256" key="1">
    <source>
        <dbReference type="ARBA" id="ARBA00004816"/>
    </source>
</evidence>
<organism evidence="10">
    <name type="scientific">Trichuris suis</name>
    <name type="common">pig whipworm</name>
    <dbReference type="NCBI Taxonomy" id="68888"/>
    <lineage>
        <taxon>Eukaryota</taxon>
        <taxon>Metazoa</taxon>
        <taxon>Ecdysozoa</taxon>
        <taxon>Nematoda</taxon>
        <taxon>Enoplea</taxon>
        <taxon>Dorylaimia</taxon>
        <taxon>Trichinellida</taxon>
        <taxon>Trichuridae</taxon>
        <taxon>Trichuris</taxon>
    </lineage>
</organism>
<dbReference type="UniPathway" id="UPA00002">
    <property type="reaction ID" value="UER00468"/>
</dbReference>
<evidence type="ECO:0000256" key="3">
    <source>
        <dbReference type="ARBA" id="ARBA00012515"/>
    </source>
</evidence>
<evidence type="ECO:0000313" key="10">
    <source>
        <dbReference type="EMBL" id="KFD69701.1"/>
    </source>
</evidence>
<evidence type="ECO:0000313" key="11">
    <source>
        <dbReference type="Proteomes" id="UP000030764"/>
    </source>
</evidence>
<comment type="similarity">
    <text evidence="2">Belongs to the DeoC/FbaB aldolase family. DeoC type 2 subfamily.</text>
</comment>
<evidence type="ECO:0000256" key="4">
    <source>
        <dbReference type="ARBA" id="ARBA00023239"/>
    </source>
</evidence>
<evidence type="ECO:0000256" key="7">
    <source>
        <dbReference type="ARBA" id="ARBA00032755"/>
    </source>
</evidence>
<evidence type="ECO:0000256" key="5">
    <source>
        <dbReference type="ARBA" id="ARBA00023270"/>
    </source>
</evidence>
<dbReference type="PANTHER" id="PTHR10889:SF3">
    <property type="entry name" value="DEOXYRIBOSE-PHOSPHATE ALDOLASE"/>
    <property type="match status" value="1"/>
</dbReference>
<dbReference type="AlphaFoldDB" id="A0A085NJQ5"/>
<accession>A0A085NJQ5</accession>
<evidence type="ECO:0000313" key="9">
    <source>
        <dbReference type="EMBL" id="KFD48491.1"/>
    </source>
</evidence>
<dbReference type="EC" id="4.1.2.4" evidence="3"/>
<dbReference type="GO" id="GO:0046386">
    <property type="term" value="P:deoxyribose phosphate catabolic process"/>
    <property type="evidence" value="ECO:0007669"/>
    <property type="project" value="UniProtKB-UniPathway"/>
</dbReference>
<evidence type="ECO:0000256" key="2">
    <source>
        <dbReference type="ARBA" id="ARBA00009473"/>
    </source>
</evidence>
<comment type="catalytic activity">
    <reaction evidence="8">
        <text>2-deoxy-D-ribose 5-phosphate = D-glyceraldehyde 3-phosphate + acetaldehyde</text>
        <dbReference type="Rhea" id="RHEA:12821"/>
        <dbReference type="ChEBI" id="CHEBI:15343"/>
        <dbReference type="ChEBI" id="CHEBI:59776"/>
        <dbReference type="ChEBI" id="CHEBI:62877"/>
        <dbReference type="EC" id="4.1.2.4"/>
    </reaction>
</comment>
<proteinExistence type="inferred from homology"/>
<dbReference type="GO" id="GO:0016052">
    <property type="term" value="P:carbohydrate catabolic process"/>
    <property type="evidence" value="ECO:0007669"/>
    <property type="project" value="TreeGrafter"/>
</dbReference>
<dbReference type="CDD" id="cd00945">
    <property type="entry name" value="Aldolase_Class_I"/>
    <property type="match status" value="1"/>
</dbReference>
<evidence type="ECO:0000256" key="8">
    <source>
        <dbReference type="ARBA" id="ARBA00048791"/>
    </source>
</evidence>
<dbReference type="InterPro" id="IPR013785">
    <property type="entry name" value="Aldolase_TIM"/>
</dbReference>
<protein>
    <recommendedName>
        <fullName evidence="3">deoxyribose-phosphate aldolase</fullName>
        <ecNumber evidence="3">4.1.2.4</ecNumber>
    </recommendedName>
    <alternativeName>
        <fullName evidence="7">2-deoxy-D-ribose 5-phosphate aldolase</fullName>
    </alternativeName>
    <alternativeName>
        <fullName evidence="6">Phosphodeoxyriboaldolase</fullName>
    </alternativeName>
</protein>
<reference evidence="10 11" key="1">
    <citation type="journal article" date="2014" name="Nat. Genet.">
        <title>Genome and transcriptome of the porcine whipworm Trichuris suis.</title>
        <authorList>
            <person name="Jex A.R."/>
            <person name="Nejsum P."/>
            <person name="Schwarz E.M."/>
            <person name="Hu L."/>
            <person name="Young N.D."/>
            <person name="Hall R.S."/>
            <person name="Korhonen P.K."/>
            <person name="Liao S."/>
            <person name="Thamsborg S."/>
            <person name="Xia J."/>
            <person name="Xu P."/>
            <person name="Wang S."/>
            <person name="Scheerlinck J.P."/>
            <person name="Hofmann A."/>
            <person name="Sternberg P.W."/>
            <person name="Wang J."/>
            <person name="Gasser R.B."/>
        </authorList>
    </citation>
    <scope>NUCLEOTIDE SEQUENCE [LARGE SCALE GENOMIC DNA]</scope>
    <source>
        <strain evidence="10">DCEP-RM93F</strain>
        <strain evidence="9">DCEP-RM93M</strain>
    </source>
</reference>
<comment type="pathway">
    <text evidence="1">Carbohydrate degradation; 2-deoxy-D-ribose 1-phosphate degradation; D-glyceraldehyde 3-phosphate and acetaldehyde from 2-deoxy-alpha-D-ribose 1-phosphate: step 2/2.</text>
</comment>
<dbReference type="InterPro" id="IPR002915">
    <property type="entry name" value="DeoC/FbaB/LacD_aldolase"/>
</dbReference>